<dbReference type="PANTHER" id="PTHR46451:SF1">
    <property type="entry name" value="RAS-RESPONSIVE ELEMENT-BINDING PROTEIN 1"/>
    <property type="match status" value="1"/>
</dbReference>
<evidence type="ECO:0000259" key="14">
    <source>
        <dbReference type="PROSITE" id="PS50157"/>
    </source>
</evidence>
<feature type="region of interest" description="Disordered" evidence="13">
    <location>
        <begin position="554"/>
        <end position="638"/>
    </location>
</feature>
<protein>
    <recommendedName>
        <fullName evidence="11">Ras-responsive element-binding protein 1</fullName>
    </recommendedName>
</protein>
<comment type="similarity">
    <text evidence="2">Belongs to the krueppel C2H2-type zinc-finger protein family.</text>
</comment>
<feature type="region of interest" description="Disordered" evidence="13">
    <location>
        <begin position="1527"/>
        <end position="1642"/>
    </location>
</feature>
<dbReference type="Gene3D" id="3.30.160.60">
    <property type="entry name" value="Classic Zinc Finger"/>
    <property type="match status" value="12"/>
</dbReference>
<dbReference type="FunFam" id="3.30.160.60:FF:000340">
    <property type="entry name" value="zinc finger protein 473 isoform X1"/>
    <property type="match status" value="1"/>
</dbReference>
<feature type="compositionally biased region" description="Polar residues" evidence="13">
    <location>
        <begin position="66"/>
        <end position="83"/>
    </location>
</feature>
<feature type="compositionally biased region" description="Basic residues" evidence="13">
    <location>
        <begin position="216"/>
        <end position="225"/>
    </location>
</feature>
<feature type="region of interest" description="Disordered" evidence="13">
    <location>
        <begin position="1342"/>
        <end position="1371"/>
    </location>
</feature>
<feature type="compositionally biased region" description="Low complexity" evidence="13">
    <location>
        <begin position="610"/>
        <end position="631"/>
    </location>
</feature>
<feature type="compositionally biased region" description="Basic and acidic residues" evidence="13">
    <location>
        <begin position="53"/>
        <end position="62"/>
    </location>
</feature>
<evidence type="ECO:0000256" key="13">
    <source>
        <dbReference type="SAM" id="MobiDB-lite"/>
    </source>
</evidence>
<feature type="compositionally biased region" description="Polar residues" evidence="13">
    <location>
        <begin position="1410"/>
        <end position="1422"/>
    </location>
</feature>
<feature type="domain" description="C2H2-type" evidence="14">
    <location>
        <begin position="1482"/>
        <end position="1509"/>
    </location>
</feature>
<feature type="compositionally biased region" description="Basic and acidic residues" evidence="13">
    <location>
        <begin position="1272"/>
        <end position="1281"/>
    </location>
</feature>
<evidence type="ECO:0000256" key="9">
    <source>
        <dbReference type="ARBA" id="ARBA00023163"/>
    </source>
</evidence>
<gene>
    <name evidence="15" type="ORF">Baya_9500</name>
</gene>
<feature type="domain" description="C2H2-type" evidence="14">
    <location>
        <begin position="1371"/>
        <end position="1398"/>
    </location>
</feature>
<dbReference type="SUPFAM" id="SSF57667">
    <property type="entry name" value="beta-beta-alpha zinc fingers"/>
    <property type="match status" value="7"/>
</dbReference>
<feature type="region of interest" description="Disordered" evidence="13">
    <location>
        <begin position="1"/>
        <end position="112"/>
    </location>
</feature>
<evidence type="ECO:0000313" key="15">
    <source>
        <dbReference type="EMBL" id="TSO05377.1"/>
    </source>
</evidence>
<dbReference type="GO" id="GO:0008270">
    <property type="term" value="F:zinc ion binding"/>
    <property type="evidence" value="ECO:0007669"/>
    <property type="project" value="UniProtKB-KW"/>
</dbReference>
<dbReference type="OrthoDB" id="3069995at2759"/>
<keyword evidence="7" id="KW-0805">Transcription regulation</keyword>
<feature type="region of interest" description="Disordered" evidence="13">
    <location>
        <begin position="195"/>
        <end position="241"/>
    </location>
</feature>
<feature type="compositionally biased region" description="Basic and acidic residues" evidence="13">
    <location>
        <begin position="226"/>
        <end position="239"/>
    </location>
</feature>
<evidence type="ECO:0000256" key="10">
    <source>
        <dbReference type="ARBA" id="ARBA00023242"/>
    </source>
</evidence>
<dbReference type="FunFam" id="3.30.160.60:FF:001788">
    <property type="entry name" value="ras-responsive element-binding protein 1"/>
    <property type="match status" value="1"/>
</dbReference>
<dbReference type="FunFam" id="3.30.160.60:FF:002476">
    <property type="entry name" value="Ras responsive element binding protein 1a"/>
    <property type="match status" value="1"/>
</dbReference>
<dbReference type="EMBL" id="VCAZ01000063">
    <property type="protein sequence ID" value="TSO05377.1"/>
    <property type="molecule type" value="Genomic_DNA"/>
</dbReference>
<feature type="compositionally biased region" description="Basic and acidic residues" evidence="13">
    <location>
        <begin position="397"/>
        <end position="420"/>
    </location>
</feature>
<feature type="domain" description="C2H2-type" evidence="14">
    <location>
        <begin position="1179"/>
        <end position="1206"/>
    </location>
</feature>
<dbReference type="PANTHER" id="PTHR46451">
    <property type="entry name" value="RAS-RESPONSIVE ELEMENT-BINDING PROTEIN 1"/>
    <property type="match status" value="1"/>
</dbReference>
<feature type="domain" description="C2H2-type" evidence="14">
    <location>
        <begin position="261"/>
        <end position="283"/>
    </location>
</feature>
<dbReference type="GO" id="GO:0005634">
    <property type="term" value="C:nucleus"/>
    <property type="evidence" value="ECO:0007669"/>
    <property type="project" value="UniProtKB-SubCell"/>
</dbReference>
<comment type="caution">
    <text evidence="15">The sequence shown here is derived from an EMBL/GenBank/DDBJ whole genome shotgun (WGS) entry which is preliminary data.</text>
</comment>
<dbReference type="Pfam" id="PF13912">
    <property type="entry name" value="zf-C2H2_6"/>
    <property type="match status" value="1"/>
</dbReference>
<dbReference type="Pfam" id="PF13894">
    <property type="entry name" value="zf-C2H2_4"/>
    <property type="match status" value="2"/>
</dbReference>
<evidence type="ECO:0000256" key="5">
    <source>
        <dbReference type="ARBA" id="ARBA00022771"/>
    </source>
</evidence>
<keyword evidence="8" id="KW-0238">DNA-binding</keyword>
<keyword evidence="9" id="KW-0804">Transcription</keyword>
<feature type="compositionally biased region" description="Polar residues" evidence="13">
    <location>
        <begin position="90"/>
        <end position="105"/>
    </location>
</feature>
<feature type="domain" description="C2H2-type" evidence="14">
    <location>
        <begin position="735"/>
        <end position="763"/>
    </location>
</feature>
<accession>A0A556U8H8</accession>
<dbReference type="PROSITE" id="PS50157">
    <property type="entry name" value="ZINC_FINGER_C2H2_2"/>
    <property type="match status" value="13"/>
</dbReference>
<feature type="domain" description="C2H2-type" evidence="14">
    <location>
        <begin position="150"/>
        <end position="177"/>
    </location>
</feature>
<name>A0A556U8H8_BAGYA</name>
<feature type="region of interest" description="Disordered" evidence="13">
    <location>
        <begin position="1397"/>
        <end position="1477"/>
    </location>
</feature>
<feature type="domain" description="C2H2-type" evidence="14">
    <location>
        <begin position="178"/>
        <end position="200"/>
    </location>
</feature>
<dbReference type="Pfam" id="PF00096">
    <property type="entry name" value="zf-C2H2"/>
    <property type="match status" value="6"/>
</dbReference>
<keyword evidence="16" id="KW-1185">Reference proteome</keyword>
<reference evidence="15 16" key="1">
    <citation type="journal article" date="2019" name="Genome Biol. Evol.">
        <title>Whole-Genome Sequencing of the Giant Devil Catfish, Bagarius yarrelli.</title>
        <authorList>
            <person name="Jiang W."/>
            <person name="Lv Y."/>
            <person name="Cheng L."/>
            <person name="Yang K."/>
            <person name="Chao B."/>
            <person name="Wang X."/>
            <person name="Li Y."/>
            <person name="Pan X."/>
            <person name="You X."/>
            <person name="Zhang Y."/>
            <person name="Yang J."/>
            <person name="Li J."/>
            <person name="Zhang X."/>
            <person name="Liu S."/>
            <person name="Sun C."/>
            <person name="Yang J."/>
            <person name="Shi Q."/>
        </authorList>
    </citation>
    <scope>NUCLEOTIDE SEQUENCE [LARGE SCALE GENOMIC DNA]</scope>
    <source>
        <strain evidence="15">JWS20170419001</strain>
        <tissue evidence="15">Muscle</tissue>
    </source>
</reference>
<feature type="region of interest" description="Disordered" evidence="13">
    <location>
        <begin position="393"/>
        <end position="425"/>
    </location>
</feature>
<keyword evidence="10" id="KW-0539">Nucleus</keyword>
<feature type="compositionally biased region" description="Basic and acidic residues" evidence="13">
    <location>
        <begin position="1425"/>
        <end position="1439"/>
    </location>
</feature>
<feature type="compositionally biased region" description="Polar residues" evidence="13">
    <location>
        <begin position="1631"/>
        <end position="1642"/>
    </location>
</feature>
<feature type="compositionally biased region" description="Basic and acidic residues" evidence="13">
    <location>
        <begin position="1574"/>
        <end position="1613"/>
    </location>
</feature>
<evidence type="ECO:0000256" key="7">
    <source>
        <dbReference type="ARBA" id="ARBA00023015"/>
    </source>
</evidence>
<feature type="compositionally biased region" description="Polar residues" evidence="13">
    <location>
        <begin position="1067"/>
        <end position="1079"/>
    </location>
</feature>
<evidence type="ECO:0000256" key="1">
    <source>
        <dbReference type="ARBA" id="ARBA00004123"/>
    </source>
</evidence>
<feature type="compositionally biased region" description="Polar residues" evidence="13">
    <location>
        <begin position="1233"/>
        <end position="1244"/>
    </location>
</feature>
<proteinExistence type="inferred from homology"/>
<dbReference type="FunFam" id="3.30.160.60:FF:001782">
    <property type="entry name" value="Ras-responsive element-binding protein 1a"/>
    <property type="match status" value="1"/>
</dbReference>
<comment type="subcellular location">
    <subcellularLocation>
        <location evidence="1">Nucleus</location>
    </subcellularLocation>
</comment>
<evidence type="ECO:0000256" key="2">
    <source>
        <dbReference type="ARBA" id="ARBA00006991"/>
    </source>
</evidence>
<dbReference type="GO" id="GO:0000122">
    <property type="term" value="P:negative regulation of transcription by RNA polymerase II"/>
    <property type="evidence" value="ECO:0007669"/>
    <property type="project" value="UniProtKB-ARBA"/>
</dbReference>
<dbReference type="FunFam" id="3.30.160.60:FF:000682">
    <property type="entry name" value="ras-responsive element-binding protein 1 isoform X1"/>
    <property type="match status" value="1"/>
</dbReference>
<evidence type="ECO:0000256" key="3">
    <source>
        <dbReference type="ARBA" id="ARBA00022723"/>
    </source>
</evidence>
<feature type="region of interest" description="Disordered" evidence="13">
    <location>
        <begin position="1233"/>
        <end position="1327"/>
    </location>
</feature>
<evidence type="ECO:0000256" key="6">
    <source>
        <dbReference type="ARBA" id="ARBA00022833"/>
    </source>
</evidence>
<keyword evidence="3" id="KW-0479">Metal-binding</keyword>
<feature type="domain" description="C2H2-type" evidence="14">
    <location>
        <begin position="707"/>
        <end position="734"/>
    </location>
</feature>
<feature type="region of interest" description="Disordered" evidence="13">
    <location>
        <begin position="1059"/>
        <end position="1087"/>
    </location>
</feature>
<feature type="compositionally biased region" description="Low complexity" evidence="13">
    <location>
        <begin position="1561"/>
        <end position="1573"/>
    </location>
</feature>
<evidence type="ECO:0000313" key="16">
    <source>
        <dbReference type="Proteomes" id="UP000319801"/>
    </source>
</evidence>
<feature type="domain" description="C2H2-type" evidence="14">
    <location>
        <begin position="829"/>
        <end position="857"/>
    </location>
</feature>
<feature type="compositionally biased region" description="Basic and acidic residues" evidence="13">
    <location>
        <begin position="1"/>
        <end position="15"/>
    </location>
</feature>
<dbReference type="InterPro" id="IPR013087">
    <property type="entry name" value="Znf_C2H2_type"/>
</dbReference>
<dbReference type="FunFam" id="3.30.160.60:FF:000599">
    <property type="entry name" value="ras-responsive element-binding protein 1 isoform X1"/>
    <property type="match status" value="1"/>
</dbReference>
<feature type="region of interest" description="Disordered" evidence="13">
    <location>
        <begin position="1140"/>
        <end position="1173"/>
    </location>
</feature>
<feature type="domain" description="C2H2-type" evidence="14">
    <location>
        <begin position="119"/>
        <end position="146"/>
    </location>
</feature>
<dbReference type="FunFam" id="3.30.160.60:FF:003785">
    <property type="entry name" value="Ras-responsive element-binding protein 1b"/>
    <property type="match status" value="1"/>
</dbReference>
<dbReference type="GO" id="GO:0000978">
    <property type="term" value="F:RNA polymerase II cis-regulatory region sequence-specific DNA binding"/>
    <property type="evidence" value="ECO:0007669"/>
    <property type="project" value="TreeGrafter"/>
</dbReference>
<dbReference type="FunFam" id="3.30.160.60:FF:000507">
    <property type="entry name" value="ras-responsive element-binding protein 1 isoform X2"/>
    <property type="match status" value="1"/>
</dbReference>
<dbReference type="SMART" id="SM00355">
    <property type="entry name" value="ZnF_C2H2"/>
    <property type="match status" value="16"/>
</dbReference>
<evidence type="ECO:0000256" key="4">
    <source>
        <dbReference type="ARBA" id="ARBA00022737"/>
    </source>
</evidence>
<feature type="compositionally biased region" description="Basic and acidic residues" evidence="13">
    <location>
        <begin position="1140"/>
        <end position="1162"/>
    </location>
</feature>
<feature type="compositionally biased region" description="Low complexity" evidence="13">
    <location>
        <begin position="593"/>
        <end position="603"/>
    </location>
</feature>
<feature type="domain" description="C2H2-type" evidence="14">
    <location>
        <begin position="1510"/>
        <end position="1537"/>
    </location>
</feature>
<evidence type="ECO:0000256" key="11">
    <source>
        <dbReference type="ARBA" id="ARBA00072640"/>
    </source>
</evidence>
<keyword evidence="6" id="KW-0862">Zinc</keyword>
<keyword evidence="4" id="KW-0677">Repeat</keyword>
<evidence type="ECO:0000256" key="12">
    <source>
        <dbReference type="PROSITE-ProRule" id="PRU00042"/>
    </source>
</evidence>
<organism evidence="15 16">
    <name type="scientific">Bagarius yarrelli</name>
    <name type="common">Goonch</name>
    <name type="synonym">Bagrus yarrelli</name>
    <dbReference type="NCBI Taxonomy" id="175774"/>
    <lineage>
        <taxon>Eukaryota</taxon>
        <taxon>Metazoa</taxon>
        <taxon>Chordata</taxon>
        <taxon>Craniata</taxon>
        <taxon>Vertebrata</taxon>
        <taxon>Euteleostomi</taxon>
        <taxon>Actinopterygii</taxon>
        <taxon>Neopterygii</taxon>
        <taxon>Teleostei</taxon>
        <taxon>Ostariophysi</taxon>
        <taxon>Siluriformes</taxon>
        <taxon>Sisoridae</taxon>
        <taxon>Sisorinae</taxon>
        <taxon>Bagarius</taxon>
    </lineage>
</organism>
<evidence type="ECO:0000256" key="8">
    <source>
        <dbReference type="ARBA" id="ARBA00023125"/>
    </source>
</evidence>
<dbReference type="FunFam" id="3.30.160.60:FF:001098">
    <property type="entry name" value="Ras responsive element binding protein 1"/>
    <property type="match status" value="1"/>
</dbReference>
<feature type="domain" description="C2H2-type" evidence="14">
    <location>
        <begin position="369"/>
        <end position="396"/>
    </location>
</feature>
<feature type="compositionally biased region" description="Basic and acidic residues" evidence="13">
    <location>
        <begin position="1620"/>
        <end position="1630"/>
    </location>
</feature>
<sequence length="1642" mass="181159">MESALPEKRCVEDGKASQQQEELSTPMEEKLQGDPELSEASGKENETEEELEKVEVEQKVEENGESFANSTEHTEKNTGQMNGNADDAALNSSPKNTVRSPSANRTGRKNQEVKDRSSFICPLCDKNCQTQHYLTMHIRQHNTEIGGSDHSCSICGKALSSASSLDRHMLVHSGERPYKCSVCGQTFTTNGNMHRHMKIHDKGPNGVPASRPVSPSKRRKPAKRKLSLEDDGGKNEPPNKKVFLVHESGEQSLAKREEDLLHCPICFKTFICKYGLESHMETHPDTALRCNLCCITFRNHRGLLRHNSVIHKQLPTDPNGRPFIQSNPSIPLGFSDLSFIDFSCSKFPQIAQVWCETNLRRCSSKFHRFICEVCNKAFPLQVSLDLHINSHEDDDAEAQKQENDTSSGKAKDLKDSKEMVESAPQEAELTLNGKNGFMECLGLQHSSLVKSEQSEEEKQQEILDSIRFIRVEPSATNLPQETNSGLGLCLLDPVSFQGLNKGNGLSLLSLQPLQGGLVVRPVSQTGMELADIHQILKMAAAMPSQMTLPLLPKSAEGPLQAEPKQITSPKPKPLVTPRSSMGTSTPPPPIMNAQQASSGSISPSLPPPAAQLLSSKQSTNSSSSSTSSSPTNWEKNHIVGDGTEAAIVTTGDIKQVEVQGKEKDIRTSGGKKLPKTEYPCRFCTQVFSFPGGLQAHMRAHHYGASPYKCSICTYTAPDNATLMRHLRTHSGERPYVCRLCHYPFTVKANCERHLRKKHMKNTRKEIEKNIEYITPSSGASSLVGGTTQGLVDMANIGITSCRYCGEDLKTYRALQIHLRTLNGCQRKPFECRQCGAAFLAKRNCIHHLLKQHSEIQEREIEDHINTLVPVTAPSSGQVITPAQSPSVKQDPNTFSETAIQDQPLDFSSKTLKTIHSDIKPEAASPSLSNDCSLEPIDLSIRKNPKVKKIKTEQVDTPASYHKVKKEVPSSTGKFLGKLLGVHASLPASMPSLASTLTSDVTKPPIRLKPLLPKPVAAVNTSEMPPLASIAQIISSVSAAPVLLKTGINLEKSDGVVGEETLNDKKGSNGTASPASSFSCPSLDVSKKRGKKRPFKDEICDVSISGFDLESSGELPSVEKMLATTDANKFSSYLQLRQIEPEKEKQLGSEEEKEGREDKEKVRPRSKGKKNAYSNSVQKMKCPYCPRVFPWTSSLQRHMLTHTGQKPFPCLHCDALFSTKSNCERHLLRKHGVSNRNTLQNNGSRPKTKADEGSQESTEGVSDAEPAVMVDDVDPKKVDKMTANDIELNEPAKNITTELSELDKDPESSQPVDNIYMNNNQNDDDAQSKNVLDMNVATELTEHKMSETAQDQPKVAEPAVKPEDSSSEEFPHTCNTCKKTFRHAATLIRHQKIHLQDNQVEDAGKKGKNQPVLSSESIDTSTFPIKEAEQGMADAEKEDNSSVVESGTEEEEKEGQKEERNEDEEGGSSELESPGFRPDKRKKICNVCSKRFWSLQDLTRHMRSHTGERPYQCQTCDRTFTLKHSLVRHQRIHQKTPDDRGTDEADGARDDGAVDGEDLRCSSGSESETASAENETSRVKNSKPAEEAVEKVEEKKETVSSAEASKKLQKKELNELDTEAPEPKDAADPSLKDNQQSENKPVV</sequence>
<dbReference type="GO" id="GO:0001228">
    <property type="term" value="F:DNA-binding transcription activator activity, RNA polymerase II-specific"/>
    <property type="evidence" value="ECO:0007669"/>
    <property type="project" value="TreeGrafter"/>
</dbReference>
<dbReference type="GO" id="GO:0051094">
    <property type="term" value="P:positive regulation of developmental process"/>
    <property type="evidence" value="ECO:0007669"/>
    <property type="project" value="UniProtKB-ARBA"/>
</dbReference>
<feature type="domain" description="C2H2-type" evidence="14">
    <location>
        <begin position="678"/>
        <end position="706"/>
    </location>
</feature>
<dbReference type="Proteomes" id="UP000319801">
    <property type="component" value="Unassembled WGS sequence"/>
</dbReference>
<dbReference type="InterPro" id="IPR052795">
    <property type="entry name" value="RREB1"/>
</dbReference>
<feature type="compositionally biased region" description="Polar residues" evidence="13">
    <location>
        <begin position="1307"/>
        <end position="1320"/>
    </location>
</feature>
<keyword evidence="5 12" id="KW-0863">Zinc-finger</keyword>
<feature type="compositionally biased region" description="Basic and acidic residues" evidence="13">
    <location>
        <begin position="1534"/>
        <end position="1559"/>
    </location>
</feature>
<dbReference type="InterPro" id="IPR036236">
    <property type="entry name" value="Znf_C2H2_sf"/>
</dbReference>
<dbReference type="PROSITE" id="PS00028">
    <property type="entry name" value="ZINC_FINGER_C2H2_1"/>
    <property type="match status" value="14"/>
</dbReference>